<evidence type="ECO:0000313" key="2">
    <source>
        <dbReference type="EMBL" id="KAE8666245.1"/>
    </source>
</evidence>
<proteinExistence type="predicted"/>
<name>A0A6A2XGG4_HIBSY</name>
<gene>
    <name evidence="2" type="ORF">F3Y22_tig00112503pilonHSYRG00123</name>
</gene>
<evidence type="ECO:0000256" key="1">
    <source>
        <dbReference type="SAM" id="MobiDB-lite"/>
    </source>
</evidence>
<accession>A0A6A2XGG4</accession>
<sequence>MASDRSKRGSSVSHQTSSGDSPFGGDVCGYGRPSGVFGRRGGSWNVGVAVESSGSSSSGWDVSLGYHHPRMSSSHYELFAGDDVDLFPSVDPLSDEFEQRVKQVLLIMNFFFLLQMSPSHYELKLEKLIHQVVDLSKRLNKFFSL</sequence>
<evidence type="ECO:0000313" key="3">
    <source>
        <dbReference type="Proteomes" id="UP000436088"/>
    </source>
</evidence>
<dbReference type="AlphaFoldDB" id="A0A6A2XGG4"/>
<comment type="caution">
    <text evidence="2">The sequence shown here is derived from an EMBL/GenBank/DDBJ whole genome shotgun (WGS) entry which is preliminary data.</text>
</comment>
<protein>
    <submittedName>
        <fullName evidence="2">Uncharacterized protein</fullName>
    </submittedName>
</protein>
<organism evidence="2 3">
    <name type="scientific">Hibiscus syriacus</name>
    <name type="common">Rose of Sharon</name>
    <dbReference type="NCBI Taxonomy" id="106335"/>
    <lineage>
        <taxon>Eukaryota</taxon>
        <taxon>Viridiplantae</taxon>
        <taxon>Streptophyta</taxon>
        <taxon>Embryophyta</taxon>
        <taxon>Tracheophyta</taxon>
        <taxon>Spermatophyta</taxon>
        <taxon>Magnoliopsida</taxon>
        <taxon>eudicotyledons</taxon>
        <taxon>Gunneridae</taxon>
        <taxon>Pentapetalae</taxon>
        <taxon>rosids</taxon>
        <taxon>malvids</taxon>
        <taxon>Malvales</taxon>
        <taxon>Malvaceae</taxon>
        <taxon>Malvoideae</taxon>
        <taxon>Hibiscus</taxon>
    </lineage>
</organism>
<dbReference type="EMBL" id="VEPZ02001598">
    <property type="protein sequence ID" value="KAE8666245.1"/>
    <property type="molecule type" value="Genomic_DNA"/>
</dbReference>
<keyword evidence="3" id="KW-1185">Reference proteome</keyword>
<reference evidence="2" key="1">
    <citation type="submission" date="2019-09" db="EMBL/GenBank/DDBJ databases">
        <title>Draft genome information of white flower Hibiscus syriacus.</title>
        <authorList>
            <person name="Kim Y.-M."/>
        </authorList>
    </citation>
    <scope>NUCLEOTIDE SEQUENCE [LARGE SCALE GENOMIC DNA]</scope>
    <source>
        <strain evidence="2">YM2019G1</strain>
    </source>
</reference>
<dbReference type="Proteomes" id="UP000436088">
    <property type="component" value="Unassembled WGS sequence"/>
</dbReference>
<feature type="compositionally biased region" description="Polar residues" evidence="1">
    <location>
        <begin position="9"/>
        <end position="20"/>
    </location>
</feature>
<feature type="region of interest" description="Disordered" evidence="1">
    <location>
        <begin position="1"/>
        <end position="26"/>
    </location>
</feature>